<evidence type="ECO:0000256" key="3">
    <source>
        <dbReference type="ARBA" id="ARBA00022553"/>
    </source>
</evidence>
<dbReference type="SMART" id="SM00387">
    <property type="entry name" value="HATPase_c"/>
    <property type="match status" value="1"/>
</dbReference>
<accession>A0A1X0N2H0</accession>
<keyword evidence="6" id="KW-1133">Transmembrane helix</keyword>
<dbReference type="PANTHER" id="PTHR43065">
    <property type="entry name" value="SENSOR HISTIDINE KINASE"/>
    <property type="match status" value="1"/>
</dbReference>
<dbReference type="SMART" id="SM00388">
    <property type="entry name" value="HisKA"/>
    <property type="match status" value="1"/>
</dbReference>
<feature type="transmembrane region" description="Helical" evidence="6">
    <location>
        <begin position="239"/>
        <end position="258"/>
    </location>
</feature>
<evidence type="ECO:0000259" key="7">
    <source>
        <dbReference type="PROSITE" id="PS50109"/>
    </source>
</evidence>
<evidence type="ECO:0000259" key="8">
    <source>
        <dbReference type="PROSITE" id="PS50110"/>
    </source>
</evidence>
<feature type="coiled-coil region" evidence="5">
    <location>
        <begin position="312"/>
        <end position="346"/>
    </location>
</feature>
<dbReference type="PRINTS" id="PR00344">
    <property type="entry name" value="BCTRLSENSOR"/>
</dbReference>
<feature type="transmembrane region" description="Helical" evidence="6">
    <location>
        <begin position="270"/>
        <end position="288"/>
    </location>
</feature>
<dbReference type="AlphaFoldDB" id="A0A1X0N2H0"/>
<feature type="modified residue" description="4-aspartylphosphate" evidence="4">
    <location>
        <position position="641"/>
    </location>
</feature>
<dbReference type="InterPro" id="IPR005467">
    <property type="entry name" value="His_kinase_dom"/>
</dbReference>
<evidence type="ECO:0000313" key="10">
    <source>
        <dbReference type="Proteomes" id="UP000192815"/>
    </source>
</evidence>
<evidence type="ECO:0000313" key="9">
    <source>
        <dbReference type="EMBL" id="ORC56878.1"/>
    </source>
</evidence>
<feature type="transmembrane region" description="Helical" evidence="6">
    <location>
        <begin position="167"/>
        <end position="188"/>
    </location>
</feature>
<dbReference type="InterPro" id="IPR011006">
    <property type="entry name" value="CheY-like_superfamily"/>
</dbReference>
<keyword evidence="10" id="KW-1185">Reference proteome</keyword>
<proteinExistence type="predicted"/>
<comment type="catalytic activity">
    <reaction evidence="1">
        <text>ATP + protein L-histidine = ADP + protein N-phospho-L-histidine.</text>
        <dbReference type="EC" id="2.7.13.3"/>
    </reaction>
</comment>
<dbReference type="PANTHER" id="PTHR43065:SF49">
    <property type="entry name" value="HISTIDINE KINASE"/>
    <property type="match status" value="1"/>
</dbReference>
<dbReference type="Gene3D" id="1.10.287.130">
    <property type="match status" value="1"/>
</dbReference>
<dbReference type="Pfam" id="PF00072">
    <property type="entry name" value="Response_reg"/>
    <property type="match status" value="1"/>
</dbReference>
<keyword evidence="5" id="KW-0175">Coiled coil</keyword>
<dbReference type="RefSeq" id="WP_167378080.1">
    <property type="nucleotide sequence ID" value="NZ_CBCRZR010000013.1"/>
</dbReference>
<dbReference type="CDD" id="cd00082">
    <property type="entry name" value="HisKA"/>
    <property type="match status" value="1"/>
</dbReference>
<dbReference type="InterPro" id="IPR003594">
    <property type="entry name" value="HATPase_dom"/>
</dbReference>
<dbReference type="SMART" id="SM00448">
    <property type="entry name" value="REC"/>
    <property type="match status" value="1"/>
</dbReference>
<dbReference type="EC" id="2.7.13.3" evidence="2"/>
<dbReference type="CDD" id="cd00156">
    <property type="entry name" value="REC"/>
    <property type="match status" value="1"/>
</dbReference>
<dbReference type="Pfam" id="PF02518">
    <property type="entry name" value="HATPase_c"/>
    <property type="match status" value="1"/>
</dbReference>
<dbReference type="PROSITE" id="PS50109">
    <property type="entry name" value="HIS_KIN"/>
    <property type="match status" value="1"/>
</dbReference>
<keyword evidence="6" id="KW-0472">Membrane</keyword>
<feature type="transmembrane region" description="Helical" evidence="6">
    <location>
        <begin position="132"/>
        <end position="155"/>
    </location>
</feature>
<organism evidence="9 10">
    <name type="scientific">Pseudomonas floridensis</name>
    <dbReference type="NCBI Taxonomy" id="1958950"/>
    <lineage>
        <taxon>Bacteria</taxon>
        <taxon>Pseudomonadati</taxon>
        <taxon>Pseudomonadota</taxon>
        <taxon>Gammaproteobacteria</taxon>
        <taxon>Pseudomonadales</taxon>
        <taxon>Pseudomonadaceae</taxon>
        <taxon>Pseudomonas</taxon>
    </lineage>
</organism>
<evidence type="ECO:0000256" key="6">
    <source>
        <dbReference type="SAM" id="Phobius"/>
    </source>
</evidence>
<feature type="transmembrane region" description="Helical" evidence="6">
    <location>
        <begin position="98"/>
        <end position="120"/>
    </location>
</feature>
<dbReference type="InterPro" id="IPR036097">
    <property type="entry name" value="HisK_dim/P_sf"/>
</dbReference>
<evidence type="ECO:0000256" key="5">
    <source>
        <dbReference type="SAM" id="Coils"/>
    </source>
</evidence>
<dbReference type="InterPro" id="IPR036890">
    <property type="entry name" value="HATPase_C_sf"/>
</dbReference>
<feature type="transmembrane region" description="Helical" evidence="6">
    <location>
        <begin position="40"/>
        <end position="59"/>
    </location>
</feature>
<evidence type="ECO:0000256" key="1">
    <source>
        <dbReference type="ARBA" id="ARBA00000085"/>
    </source>
</evidence>
<dbReference type="SUPFAM" id="SSF47384">
    <property type="entry name" value="Homodimeric domain of signal transducing histidine kinase"/>
    <property type="match status" value="1"/>
</dbReference>
<dbReference type="GO" id="GO:0000155">
    <property type="term" value="F:phosphorelay sensor kinase activity"/>
    <property type="evidence" value="ECO:0007669"/>
    <property type="project" value="InterPro"/>
</dbReference>
<dbReference type="STRING" id="1958950.BZK31_22035"/>
<protein>
    <recommendedName>
        <fullName evidence="2">histidine kinase</fullName>
        <ecNumber evidence="2">2.7.13.3</ecNumber>
    </recommendedName>
</protein>
<dbReference type="Pfam" id="PF00512">
    <property type="entry name" value="HisKA"/>
    <property type="match status" value="1"/>
</dbReference>
<feature type="transmembrane region" description="Helical" evidence="6">
    <location>
        <begin position="71"/>
        <end position="91"/>
    </location>
</feature>
<keyword evidence="6" id="KW-0812">Transmembrane</keyword>
<dbReference type="InterPro" id="IPR004358">
    <property type="entry name" value="Sig_transdc_His_kin-like_C"/>
</dbReference>
<keyword evidence="3 4" id="KW-0597">Phosphoprotein</keyword>
<dbReference type="Gene3D" id="3.30.565.10">
    <property type="entry name" value="Histidine kinase-like ATPase, C-terminal domain"/>
    <property type="match status" value="1"/>
</dbReference>
<feature type="transmembrane region" description="Helical" evidence="6">
    <location>
        <begin position="194"/>
        <end position="219"/>
    </location>
</feature>
<evidence type="ECO:0000256" key="2">
    <source>
        <dbReference type="ARBA" id="ARBA00012438"/>
    </source>
</evidence>
<dbReference type="EMBL" id="MUIO01000094">
    <property type="protein sequence ID" value="ORC56878.1"/>
    <property type="molecule type" value="Genomic_DNA"/>
</dbReference>
<comment type="caution">
    <text evidence="9">The sequence shown here is derived from an EMBL/GenBank/DDBJ whole genome shotgun (WGS) entry which is preliminary data.</text>
</comment>
<dbReference type="SUPFAM" id="SSF55874">
    <property type="entry name" value="ATPase domain of HSP90 chaperone/DNA topoisomerase II/histidine kinase"/>
    <property type="match status" value="1"/>
</dbReference>
<reference evidence="10" key="1">
    <citation type="submission" date="2017-02" db="EMBL/GenBank/DDBJ databases">
        <title>Pseudomonas floridae sp. nov., a novel pathogenic bacterial species isolated from tomato.</title>
        <authorList>
            <person name="Timilsina S."/>
            <person name="Vallad G.E."/>
            <person name="Jones J.B."/>
        </authorList>
    </citation>
    <scope>NUCLEOTIDE SEQUENCE [LARGE SCALE GENOMIC DNA]</scope>
    <source>
        <strain evidence="10">GEV388</strain>
    </source>
</reference>
<dbReference type="Gene3D" id="3.40.50.2300">
    <property type="match status" value="1"/>
</dbReference>
<feature type="domain" description="Histidine kinase" evidence="7">
    <location>
        <begin position="355"/>
        <end position="569"/>
    </location>
</feature>
<dbReference type="Proteomes" id="UP000192815">
    <property type="component" value="Unassembled WGS sequence"/>
</dbReference>
<feature type="domain" description="Response regulatory" evidence="8">
    <location>
        <begin position="592"/>
        <end position="703"/>
    </location>
</feature>
<dbReference type="InterPro" id="IPR003661">
    <property type="entry name" value="HisK_dim/P_dom"/>
</dbReference>
<gene>
    <name evidence="9" type="ORF">BZK31_22035</name>
</gene>
<dbReference type="InterPro" id="IPR001789">
    <property type="entry name" value="Sig_transdc_resp-reg_receiver"/>
</dbReference>
<name>A0A1X0N2H0_9PSED</name>
<dbReference type="SUPFAM" id="SSF52172">
    <property type="entry name" value="CheY-like"/>
    <property type="match status" value="1"/>
</dbReference>
<dbReference type="PROSITE" id="PS50110">
    <property type="entry name" value="RESPONSE_REGULATORY"/>
    <property type="match status" value="1"/>
</dbReference>
<sequence length="706" mass="75958">MPAPMPPIQASTPTGYAADYHRTPITLPPQIQQRIDRLRILLVGLVLLTGFTVLAGYAFDVPRLITLTPTLQGMSPLTALGIILISVTLVVPVQRRYALWPCILMTSAIAISTMTSQWLLRHDVMSERVVTWFFSTSVTGQTSFATGLCLGLLAMAQAARLAGSLRVSDLLSSIALATSGIAVLGYAYEVEELYKIFFFNTIALHTACALNLLALATLIRNCPGGYASILFTDQSAGRVTRIQTLLACSIPVIGLLLSQATHVSQMGAEAALAIAISITFLPLVVLIIRNGRALSRLDEARRKGSEDEARIKASLEAELADKLVELEEQTRQRKEAQDVINRTQRLEAVGQLTGGIAHDFNNLLMAIAGNLELLQRTVPADTKSHAYASRALTATQKGTRLTGQLLAFSRTQKLTLEELSLAPVMQSVKNLIANALGLNIDVSITPPDDSLWVRSDSHQLELAILNLALNAKDAMPEGGSLTIQCRAVGPSAGRAAMVAISVTDTGSGMSPEIAAKATEPFFTTKEHGQGTGLGLAQVYGFCLQCNGDLVIHSTLGIGTRVEILLPQVEAREPDITDDGVVKVRRREETNRQILVVDDDESVRSVFVDALRLDGFDVIEATDGFSALRILNEIRPAAAVIDFLMPGLNGADLARKARLRQPDLPIVFISGYSDTLALDSISDAVVLRKPIDLQALSAVVTDMTRSA</sequence>
<evidence type="ECO:0000256" key="4">
    <source>
        <dbReference type="PROSITE-ProRule" id="PRU00169"/>
    </source>
</evidence>